<feature type="compositionally biased region" description="Acidic residues" evidence="5">
    <location>
        <begin position="395"/>
        <end position="413"/>
    </location>
</feature>
<dbReference type="Proteomes" id="UP000245942">
    <property type="component" value="Unassembled WGS sequence"/>
</dbReference>
<dbReference type="InterPro" id="IPR000228">
    <property type="entry name" value="RNA3'_term_phos_cyc"/>
</dbReference>
<organism evidence="8 9">
    <name type="scientific">Pseudomicrostroma glucosiphilum</name>
    <dbReference type="NCBI Taxonomy" id="1684307"/>
    <lineage>
        <taxon>Eukaryota</taxon>
        <taxon>Fungi</taxon>
        <taxon>Dikarya</taxon>
        <taxon>Basidiomycota</taxon>
        <taxon>Ustilaginomycotina</taxon>
        <taxon>Exobasidiomycetes</taxon>
        <taxon>Microstromatales</taxon>
        <taxon>Microstromatales incertae sedis</taxon>
        <taxon>Pseudomicrostroma</taxon>
    </lineage>
</organism>
<evidence type="ECO:0000256" key="4">
    <source>
        <dbReference type="ARBA" id="ARBA00023242"/>
    </source>
</evidence>
<dbReference type="InterPro" id="IPR023797">
    <property type="entry name" value="RNA3'_phos_cyclase_dom"/>
</dbReference>
<dbReference type="PROSITE" id="PS01287">
    <property type="entry name" value="RTC"/>
    <property type="match status" value="1"/>
</dbReference>
<dbReference type="STRING" id="1684307.A0A316U5M8"/>
<dbReference type="InterPro" id="IPR037136">
    <property type="entry name" value="RNA3'_phos_cyclase_dom_sf"/>
</dbReference>
<reference evidence="8 9" key="1">
    <citation type="journal article" date="2018" name="Mol. Biol. Evol.">
        <title>Broad Genomic Sampling Reveals a Smut Pathogenic Ancestry of the Fungal Clade Ustilaginomycotina.</title>
        <authorList>
            <person name="Kijpornyongpan T."/>
            <person name="Mondo S.J."/>
            <person name="Barry K."/>
            <person name="Sandor L."/>
            <person name="Lee J."/>
            <person name="Lipzen A."/>
            <person name="Pangilinan J."/>
            <person name="LaButti K."/>
            <person name="Hainaut M."/>
            <person name="Henrissat B."/>
            <person name="Grigoriev I.V."/>
            <person name="Spatafora J.W."/>
            <person name="Aime M.C."/>
        </authorList>
    </citation>
    <scope>NUCLEOTIDE SEQUENCE [LARGE SCALE GENOMIC DNA]</scope>
    <source>
        <strain evidence="8 9">MCA 4718</strain>
    </source>
</reference>
<keyword evidence="9" id="KW-1185">Reference proteome</keyword>
<dbReference type="PANTHER" id="PTHR11096:SF1">
    <property type="entry name" value="RNA 3'-TERMINAL PHOSPHATE CYCLASE-LIKE PROTEIN"/>
    <property type="match status" value="1"/>
</dbReference>
<dbReference type="GeneID" id="37014202"/>
<name>A0A316U5M8_9BASI</name>
<feature type="region of interest" description="Disordered" evidence="5">
    <location>
        <begin position="1"/>
        <end position="22"/>
    </location>
</feature>
<dbReference type="Gene3D" id="3.65.10.20">
    <property type="entry name" value="RNA 3'-terminal phosphate cyclase domain"/>
    <property type="match status" value="1"/>
</dbReference>
<dbReference type="Gene3D" id="3.30.360.20">
    <property type="entry name" value="RNA 3'-terminal phosphate cyclase, insert domain"/>
    <property type="match status" value="1"/>
</dbReference>
<dbReference type="InterPro" id="IPR013791">
    <property type="entry name" value="RNA3'-term_phos_cycl_insert"/>
</dbReference>
<comment type="similarity">
    <text evidence="2">Belongs to the RNA 3'-terminal cyclase family. Type 2 subfamily.</text>
</comment>
<accession>A0A316U5M8</accession>
<dbReference type="InterPro" id="IPR013792">
    <property type="entry name" value="RNA3'P_cycl/enolpyr_Trfase_a/b"/>
</dbReference>
<keyword evidence="4" id="KW-0539">Nucleus</keyword>
<evidence type="ECO:0000313" key="9">
    <source>
        <dbReference type="Proteomes" id="UP000245942"/>
    </source>
</evidence>
<protein>
    <submittedName>
        <fullName evidence="8">18S rRNA biogenesis protein</fullName>
    </submittedName>
</protein>
<dbReference type="InterPro" id="IPR036553">
    <property type="entry name" value="RPTC_insert"/>
</dbReference>
<dbReference type="EMBL" id="KZ819327">
    <property type="protein sequence ID" value="PWN20567.1"/>
    <property type="molecule type" value="Genomic_DNA"/>
</dbReference>
<feature type="domain" description="RNA 3'-terminal phosphate cyclase insert" evidence="7">
    <location>
        <begin position="226"/>
        <end position="324"/>
    </location>
</feature>
<sequence>MPAATSRPAAASSSLQADPSSSSTIVHFKGHINFRARLVLSLLSARPIIITAIRPNALSPGLKDFEASFLRLIEKITNGSKVEISYTGTTVKFLPGTIAGGSVTHDCGTSRGIGYFLEWIAILAPFAKKEMTLTLKGLTSVEGDMGADLLRTVHLPWLAQFLPPATSLASPLELRILKRGHAPLGGGEVFFRCPLLPNVSSAGPAGGGMSGSGGGGGMLRSVNFVNAGKVKRIRGIATAARVSPAMANRMVERARKILNRYVPDLYIFADVYRGDESGKSPGFSLSLLTQSTTSSTHYSESHSTPGAIPEEVAISCVHSLLSSLQTGGCVPPSLQAGTLLMMASSPEDVSRVKVGTLVPGAIQMMRDLESLWGLRFLIRRVEQETQEGAGLPQEEAGEEEEEDSEDDSEDSDDQGVVLKRQSRSRPSAVASMADEFVLSCRGVGVRGHRKAT</sequence>
<dbReference type="GO" id="GO:0005730">
    <property type="term" value="C:nucleolus"/>
    <property type="evidence" value="ECO:0007669"/>
    <property type="project" value="UniProtKB-SubCell"/>
</dbReference>
<dbReference type="RefSeq" id="XP_025347727.1">
    <property type="nucleotide sequence ID" value="XM_025492468.1"/>
</dbReference>
<dbReference type="GO" id="GO:0004521">
    <property type="term" value="F:RNA endonuclease activity"/>
    <property type="evidence" value="ECO:0007669"/>
    <property type="project" value="TreeGrafter"/>
</dbReference>
<evidence type="ECO:0000256" key="2">
    <source>
        <dbReference type="ARBA" id="ARBA00007089"/>
    </source>
</evidence>
<dbReference type="InterPro" id="IPR016443">
    <property type="entry name" value="RNA3'_term_phos_cyc_type_2"/>
</dbReference>
<keyword evidence="3" id="KW-0690">Ribosome biogenesis</keyword>
<feature type="domain" description="RNA 3'-terminal phosphate cyclase" evidence="6">
    <location>
        <begin position="27"/>
        <end position="376"/>
    </location>
</feature>
<proteinExistence type="inferred from homology"/>
<dbReference type="InterPro" id="IPR020719">
    <property type="entry name" value="RNA3'_term_phos_cycl-like_CS"/>
</dbReference>
<evidence type="ECO:0000259" key="7">
    <source>
        <dbReference type="Pfam" id="PF05189"/>
    </source>
</evidence>
<dbReference type="Pfam" id="PF05189">
    <property type="entry name" value="RTC_insert"/>
    <property type="match status" value="1"/>
</dbReference>
<dbReference type="GO" id="GO:0000479">
    <property type="term" value="P:endonucleolytic cleavage of tricistronic rRNA transcript (SSU-rRNA, 5.8S rRNA, LSU-rRNA)"/>
    <property type="evidence" value="ECO:0007669"/>
    <property type="project" value="TreeGrafter"/>
</dbReference>
<dbReference type="SUPFAM" id="SSF55205">
    <property type="entry name" value="EPT/RTPC-like"/>
    <property type="match status" value="1"/>
</dbReference>
<feature type="region of interest" description="Disordered" evidence="5">
    <location>
        <begin position="385"/>
        <end position="431"/>
    </location>
</feature>
<dbReference type="AlphaFoldDB" id="A0A316U5M8"/>
<evidence type="ECO:0000256" key="5">
    <source>
        <dbReference type="SAM" id="MobiDB-lite"/>
    </source>
</evidence>
<gene>
    <name evidence="8" type="ORF">BCV69DRAFT_282775</name>
</gene>
<dbReference type="NCBIfam" id="TIGR03400">
    <property type="entry name" value="18S_RNA_Rcl1p"/>
    <property type="match status" value="1"/>
</dbReference>
<evidence type="ECO:0000256" key="1">
    <source>
        <dbReference type="ARBA" id="ARBA00004604"/>
    </source>
</evidence>
<evidence type="ECO:0000259" key="6">
    <source>
        <dbReference type="Pfam" id="PF01137"/>
    </source>
</evidence>
<comment type="subcellular location">
    <subcellularLocation>
        <location evidence="1">Nucleus</location>
        <location evidence="1">Nucleolus</location>
    </subcellularLocation>
</comment>
<evidence type="ECO:0000313" key="8">
    <source>
        <dbReference type="EMBL" id="PWN20567.1"/>
    </source>
</evidence>
<dbReference type="PANTHER" id="PTHR11096">
    <property type="entry name" value="RNA 3' TERMINAL PHOSPHATE CYCLASE"/>
    <property type="match status" value="1"/>
</dbReference>
<evidence type="ECO:0000256" key="3">
    <source>
        <dbReference type="ARBA" id="ARBA00022517"/>
    </source>
</evidence>
<dbReference type="Pfam" id="PF01137">
    <property type="entry name" value="RTC"/>
    <property type="match status" value="1"/>
</dbReference>
<dbReference type="OrthoDB" id="1911237at2759"/>